<dbReference type="EMBL" id="MNCJ02000329">
    <property type="protein sequence ID" value="KAF5767296.1"/>
    <property type="molecule type" value="Genomic_DNA"/>
</dbReference>
<keyword evidence="5" id="KW-0862">Zinc</keyword>
<evidence type="ECO:0000256" key="9">
    <source>
        <dbReference type="PROSITE-ProRule" id="PRU00175"/>
    </source>
</evidence>
<evidence type="ECO:0000313" key="13">
    <source>
        <dbReference type="EMBL" id="OTF96989.1"/>
    </source>
</evidence>
<keyword evidence="3" id="KW-0479">Metal-binding</keyword>
<reference evidence="12" key="3">
    <citation type="submission" date="2020-06" db="EMBL/GenBank/DDBJ databases">
        <title>Helianthus annuus Genome sequencing and assembly Release 2.</title>
        <authorList>
            <person name="Gouzy J."/>
            <person name="Langlade N."/>
            <person name="Munos S."/>
        </authorList>
    </citation>
    <scope>NUCLEOTIDE SEQUENCE</scope>
    <source>
        <tissue evidence="12">Leaves</tissue>
    </source>
</reference>
<evidence type="ECO:0000256" key="10">
    <source>
        <dbReference type="SAM" id="Phobius"/>
    </source>
</evidence>
<proteinExistence type="inferred from homology"/>
<organism evidence="13 14">
    <name type="scientific">Helianthus annuus</name>
    <name type="common">Common sunflower</name>
    <dbReference type="NCBI Taxonomy" id="4232"/>
    <lineage>
        <taxon>Eukaryota</taxon>
        <taxon>Viridiplantae</taxon>
        <taxon>Streptophyta</taxon>
        <taxon>Embryophyta</taxon>
        <taxon>Tracheophyta</taxon>
        <taxon>Spermatophyta</taxon>
        <taxon>Magnoliopsida</taxon>
        <taxon>eudicotyledons</taxon>
        <taxon>Gunneridae</taxon>
        <taxon>Pentapetalae</taxon>
        <taxon>asterids</taxon>
        <taxon>campanulids</taxon>
        <taxon>Asterales</taxon>
        <taxon>Asteraceae</taxon>
        <taxon>Asteroideae</taxon>
        <taxon>Heliantheae alliance</taxon>
        <taxon>Heliantheae</taxon>
        <taxon>Helianthus</taxon>
    </lineage>
</organism>
<evidence type="ECO:0000256" key="8">
    <source>
        <dbReference type="ARBA" id="ARBA00024209"/>
    </source>
</evidence>
<protein>
    <submittedName>
        <fullName evidence="13">Putative zinc finger, RING/FYVE/PHD-type</fullName>
    </submittedName>
    <submittedName>
        <fullName evidence="12">Transcription factor C2H2 family</fullName>
    </submittedName>
</protein>
<dbReference type="Pfam" id="PF13639">
    <property type="entry name" value="zf-RING_2"/>
    <property type="match status" value="1"/>
</dbReference>
<keyword evidence="4 9" id="KW-0863">Zinc-finger</keyword>
<dbReference type="Proteomes" id="UP000215914">
    <property type="component" value="Chromosome 14"/>
</dbReference>
<keyword evidence="2 10" id="KW-0812">Transmembrane</keyword>
<comment type="similarity">
    <text evidence="8">Belongs to the RING-type zinc finger family. ATL subfamily.</text>
</comment>
<dbReference type="SMART" id="SM00184">
    <property type="entry name" value="RING"/>
    <property type="match status" value="1"/>
</dbReference>
<dbReference type="GO" id="GO:0016020">
    <property type="term" value="C:membrane"/>
    <property type="evidence" value="ECO:0007669"/>
    <property type="project" value="UniProtKB-SubCell"/>
</dbReference>
<dbReference type="InterPro" id="IPR013083">
    <property type="entry name" value="Znf_RING/FYVE/PHD"/>
</dbReference>
<keyword evidence="7 10" id="KW-0472">Membrane</keyword>
<evidence type="ECO:0000256" key="4">
    <source>
        <dbReference type="ARBA" id="ARBA00022771"/>
    </source>
</evidence>
<evidence type="ECO:0000256" key="3">
    <source>
        <dbReference type="ARBA" id="ARBA00022723"/>
    </source>
</evidence>
<evidence type="ECO:0000313" key="12">
    <source>
        <dbReference type="EMBL" id="KAF5767296.1"/>
    </source>
</evidence>
<dbReference type="GO" id="GO:0008270">
    <property type="term" value="F:zinc ion binding"/>
    <property type="evidence" value="ECO:0007669"/>
    <property type="project" value="UniProtKB-KW"/>
</dbReference>
<evidence type="ECO:0000256" key="5">
    <source>
        <dbReference type="ARBA" id="ARBA00022833"/>
    </source>
</evidence>
<reference evidence="13" key="2">
    <citation type="submission" date="2017-02" db="EMBL/GenBank/DDBJ databases">
        <title>Sunflower complete genome.</title>
        <authorList>
            <person name="Langlade N."/>
            <person name="Munos S."/>
        </authorList>
    </citation>
    <scope>NUCLEOTIDE SEQUENCE [LARGE SCALE GENOMIC DNA]</scope>
    <source>
        <tissue evidence="13">Leaves</tissue>
    </source>
</reference>
<accession>A0A251SDQ6</accession>
<dbReference type="SUPFAM" id="SSF57850">
    <property type="entry name" value="RING/U-box"/>
    <property type="match status" value="1"/>
</dbReference>
<evidence type="ECO:0000256" key="2">
    <source>
        <dbReference type="ARBA" id="ARBA00022692"/>
    </source>
</evidence>
<keyword evidence="14" id="KW-1185">Reference proteome</keyword>
<dbReference type="InterPro" id="IPR001841">
    <property type="entry name" value="Znf_RING"/>
</dbReference>
<dbReference type="Gramene" id="mRNA:HanXRQr2_Chr14g0622641">
    <property type="protein sequence ID" value="CDS:HanXRQr2_Chr14g0622641.1"/>
    <property type="gene ID" value="HanXRQr2_Chr14g0622641"/>
</dbReference>
<dbReference type="OMA" id="HILVIFW"/>
<evidence type="ECO:0000256" key="1">
    <source>
        <dbReference type="ARBA" id="ARBA00004370"/>
    </source>
</evidence>
<dbReference type="EMBL" id="CM007903">
    <property type="protein sequence ID" value="OTF96989.1"/>
    <property type="molecule type" value="Genomic_DNA"/>
</dbReference>
<feature type="domain" description="RING-type" evidence="11">
    <location>
        <begin position="64"/>
        <end position="106"/>
    </location>
</feature>
<feature type="transmembrane region" description="Helical" evidence="10">
    <location>
        <begin position="6"/>
        <end position="29"/>
    </location>
</feature>
<keyword evidence="6 10" id="KW-1133">Transmembrane helix</keyword>
<gene>
    <name evidence="13" type="ORF">HannXRQ_Chr14g0429601</name>
    <name evidence="12" type="ORF">HanXRQr2_Chr14g0622641</name>
</gene>
<name>A0A251SDQ6_HELAN</name>
<dbReference type="Gene3D" id="3.30.40.10">
    <property type="entry name" value="Zinc/RING finger domain, C3HC4 (zinc finger)"/>
    <property type="match status" value="1"/>
</dbReference>
<dbReference type="GO" id="GO:0061630">
    <property type="term" value="F:ubiquitin protein ligase activity"/>
    <property type="evidence" value="ECO:0000318"/>
    <property type="project" value="GO_Central"/>
</dbReference>
<dbReference type="PANTHER" id="PTHR46539:SF2">
    <property type="entry name" value="RING-H2 FINGER PROTEIN ATL43"/>
    <property type="match status" value="1"/>
</dbReference>
<dbReference type="PROSITE" id="PS50089">
    <property type="entry name" value="ZF_RING_2"/>
    <property type="match status" value="1"/>
</dbReference>
<evidence type="ECO:0000259" key="11">
    <source>
        <dbReference type="PROSITE" id="PS50089"/>
    </source>
</evidence>
<evidence type="ECO:0000256" key="7">
    <source>
        <dbReference type="ARBA" id="ARBA00023136"/>
    </source>
</evidence>
<dbReference type="AlphaFoldDB" id="A0A251SDQ6"/>
<reference evidence="12 14" key="1">
    <citation type="journal article" date="2017" name="Nature">
        <title>The sunflower genome provides insights into oil metabolism, flowering and Asterid evolution.</title>
        <authorList>
            <person name="Badouin H."/>
            <person name="Gouzy J."/>
            <person name="Grassa C.J."/>
            <person name="Murat F."/>
            <person name="Staton S.E."/>
            <person name="Cottret L."/>
            <person name="Lelandais-Briere C."/>
            <person name="Owens G.L."/>
            <person name="Carrere S."/>
            <person name="Mayjonade B."/>
            <person name="Legrand L."/>
            <person name="Gill N."/>
            <person name="Kane N.C."/>
            <person name="Bowers J.E."/>
            <person name="Hubner S."/>
            <person name="Bellec A."/>
            <person name="Berard A."/>
            <person name="Berges H."/>
            <person name="Blanchet N."/>
            <person name="Boniface M.C."/>
            <person name="Brunel D."/>
            <person name="Catrice O."/>
            <person name="Chaidir N."/>
            <person name="Claudel C."/>
            <person name="Donnadieu C."/>
            <person name="Faraut T."/>
            <person name="Fievet G."/>
            <person name="Helmstetter N."/>
            <person name="King M."/>
            <person name="Knapp S.J."/>
            <person name="Lai Z."/>
            <person name="Le Paslier M.C."/>
            <person name="Lippi Y."/>
            <person name="Lorenzon L."/>
            <person name="Mandel J.R."/>
            <person name="Marage G."/>
            <person name="Marchand G."/>
            <person name="Marquand E."/>
            <person name="Bret-Mestries E."/>
            <person name="Morien E."/>
            <person name="Nambeesan S."/>
            <person name="Nguyen T."/>
            <person name="Pegot-Espagnet P."/>
            <person name="Pouilly N."/>
            <person name="Raftis F."/>
            <person name="Sallet E."/>
            <person name="Schiex T."/>
            <person name="Thomas J."/>
            <person name="Vandecasteele C."/>
            <person name="Vares D."/>
            <person name="Vear F."/>
            <person name="Vautrin S."/>
            <person name="Crespi M."/>
            <person name="Mangin B."/>
            <person name="Burke J.M."/>
            <person name="Salse J."/>
            <person name="Munos S."/>
            <person name="Vincourt P."/>
            <person name="Rieseberg L.H."/>
            <person name="Langlade N.B."/>
        </authorList>
    </citation>
    <scope>NUCLEOTIDE SEQUENCE [LARGE SCALE GENOMIC DNA]</scope>
    <source>
        <strain evidence="14">cv. SF193</strain>
        <tissue evidence="12">Leaves</tissue>
    </source>
</reference>
<dbReference type="InParanoid" id="A0A251SDQ6"/>
<evidence type="ECO:0000313" key="14">
    <source>
        <dbReference type="Proteomes" id="UP000215914"/>
    </source>
</evidence>
<evidence type="ECO:0000256" key="6">
    <source>
        <dbReference type="ARBA" id="ARBA00022989"/>
    </source>
</evidence>
<dbReference type="PANTHER" id="PTHR46539">
    <property type="entry name" value="E3 UBIQUITIN-PROTEIN LIGASE ATL42"/>
    <property type="match status" value="1"/>
</dbReference>
<sequence length="122" mass="13554">MMPSLFVALFLPSIIMTGVLLVYICLFWYTLCRLHENNGNGLSATELNKLPRTTGKELGLATECSICLDVIEAEQLARVVPGCNHGFHLQCADTWLSKNAVCPVCRNKLESDFFESTKIDPC</sequence>
<comment type="subcellular location">
    <subcellularLocation>
        <location evidence="1">Membrane</location>
    </subcellularLocation>
</comment>